<proteinExistence type="predicted"/>
<feature type="chain" id="PRO_5045872882" evidence="2">
    <location>
        <begin position="21"/>
        <end position="248"/>
    </location>
</feature>
<feature type="region of interest" description="Disordered" evidence="1">
    <location>
        <begin position="222"/>
        <end position="248"/>
    </location>
</feature>
<organism evidence="3 4">
    <name type="scientific">Phyllobacterium phragmitis</name>
    <dbReference type="NCBI Taxonomy" id="2670329"/>
    <lineage>
        <taxon>Bacteria</taxon>
        <taxon>Pseudomonadati</taxon>
        <taxon>Pseudomonadota</taxon>
        <taxon>Alphaproteobacteria</taxon>
        <taxon>Hyphomicrobiales</taxon>
        <taxon>Phyllobacteriaceae</taxon>
        <taxon>Phyllobacterium</taxon>
    </lineage>
</organism>
<dbReference type="InterPro" id="IPR021236">
    <property type="entry name" value="Uncharacterised_YfdX"/>
</dbReference>
<dbReference type="Proteomes" id="UP001628091">
    <property type="component" value="Unassembled WGS sequence"/>
</dbReference>
<accession>A0ABQ0H687</accession>
<evidence type="ECO:0000313" key="3">
    <source>
        <dbReference type="EMBL" id="GAB1584439.1"/>
    </source>
</evidence>
<name>A0ABQ0H687_9HYPH</name>
<keyword evidence="2" id="KW-0732">Signal</keyword>
<comment type="caution">
    <text evidence="3">The sequence shown here is derived from an EMBL/GenBank/DDBJ whole genome shotgun (WGS) entry which is preliminary data.</text>
</comment>
<dbReference type="EMBL" id="BAAFZP010000002">
    <property type="protein sequence ID" value="GAB1584439.1"/>
    <property type="molecule type" value="Genomic_DNA"/>
</dbReference>
<dbReference type="Gene3D" id="1.20.120.1940">
    <property type="entry name" value="YfdX protein domain"/>
    <property type="match status" value="1"/>
</dbReference>
<evidence type="ECO:0000256" key="2">
    <source>
        <dbReference type="SAM" id="SignalP"/>
    </source>
</evidence>
<dbReference type="Gene3D" id="6.10.250.2140">
    <property type="match status" value="1"/>
</dbReference>
<feature type="signal peptide" evidence="2">
    <location>
        <begin position="1"/>
        <end position="20"/>
    </location>
</feature>
<evidence type="ECO:0000313" key="4">
    <source>
        <dbReference type="Proteomes" id="UP001628091"/>
    </source>
</evidence>
<protein>
    <submittedName>
        <fullName evidence="3">YfdX family protein</fullName>
    </submittedName>
</protein>
<evidence type="ECO:0000256" key="1">
    <source>
        <dbReference type="SAM" id="MobiDB-lite"/>
    </source>
</evidence>
<sequence length="248" mass="25991">MKLRVLSACLLSATIISSFAAPGFAQTQSNTAATNTAAASQAQQMSPAQIAAIKKLNVVSDEGYAAVRGIALARLAIFQGEPDRAKTILTDVKKNLDQAQASTADLATKLKQADGPQDEIAAIQSGQVPIDFAVGVDDDYTVTPENAKHIDNANQHLGNGNTQKAVEELKLASANVFVTETDAKLPDLEKAVDDALAQIANQKYYEANLALMKAGDAITVRSLTENQNSPNTSSTTTQPSAAPAVKPN</sequence>
<dbReference type="Pfam" id="PF10938">
    <property type="entry name" value="YfdX"/>
    <property type="match status" value="1"/>
</dbReference>
<keyword evidence="4" id="KW-1185">Reference proteome</keyword>
<feature type="compositionally biased region" description="Low complexity" evidence="1">
    <location>
        <begin position="226"/>
        <end position="248"/>
    </location>
</feature>
<reference evidence="3 4" key="1">
    <citation type="submission" date="2024-10" db="EMBL/GenBank/DDBJ databases">
        <title>Isolation, draft genome sequencing and identification of Phyllobacterium sp. NSA23, isolated from leaf soil.</title>
        <authorList>
            <person name="Akita H."/>
        </authorList>
    </citation>
    <scope>NUCLEOTIDE SEQUENCE [LARGE SCALE GENOMIC DNA]</scope>
    <source>
        <strain evidence="3 4">NSA23</strain>
    </source>
</reference>
<gene>
    <name evidence="3" type="ORF">PPNSA23_43820</name>
</gene>